<name>A0A409X2Q3_PSICY</name>
<evidence type="ECO:0000256" key="1">
    <source>
        <dbReference type="SAM" id="MobiDB-lite"/>
    </source>
</evidence>
<dbReference type="Proteomes" id="UP000283269">
    <property type="component" value="Unassembled WGS sequence"/>
</dbReference>
<accession>A0A409X2Q3</accession>
<dbReference type="OrthoDB" id="3131666at2759"/>
<dbReference type="InParanoid" id="A0A409X2Q3"/>
<reference evidence="2 3" key="1">
    <citation type="journal article" date="2018" name="Evol. Lett.">
        <title>Horizontal gene cluster transfer increased hallucinogenic mushroom diversity.</title>
        <authorList>
            <person name="Reynolds H.T."/>
            <person name="Vijayakumar V."/>
            <person name="Gluck-Thaler E."/>
            <person name="Korotkin H.B."/>
            <person name="Matheny P.B."/>
            <person name="Slot J.C."/>
        </authorList>
    </citation>
    <scope>NUCLEOTIDE SEQUENCE [LARGE SCALE GENOMIC DNA]</scope>
    <source>
        <strain evidence="2 3">2631</strain>
    </source>
</reference>
<comment type="caution">
    <text evidence="2">The sequence shown here is derived from an EMBL/GenBank/DDBJ whole genome shotgun (WGS) entry which is preliminary data.</text>
</comment>
<keyword evidence="3" id="KW-1185">Reference proteome</keyword>
<feature type="compositionally biased region" description="Low complexity" evidence="1">
    <location>
        <begin position="447"/>
        <end position="457"/>
    </location>
</feature>
<evidence type="ECO:0000313" key="2">
    <source>
        <dbReference type="EMBL" id="PPQ85035.1"/>
    </source>
</evidence>
<organism evidence="2 3">
    <name type="scientific">Psilocybe cyanescens</name>
    <dbReference type="NCBI Taxonomy" id="93625"/>
    <lineage>
        <taxon>Eukaryota</taxon>
        <taxon>Fungi</taxon>
        <taxon>Dikarya</taxon>
        <taxon>Basidiomycota</taxon>
        <taxon>Agaricomycotina</taxon>
        <taxon>Agaricomycetes</taxon>
        <taxon>Agaricomycetidae</taxon>
        <taxon>Agaricales</taxon>
        <taxon>Agaricineae</taxon>
        <taxon>Strophariaceae</taxon>
        <taxon>Psilocybe</taxon>
    </lineage>
</organism>
<feature type="region of interest" description="Disordered" evidence="1">
    <location>
        <begin position="437"/>
        <end position="475"/>
    </location>
</feature>
<proteinExistence type="predicted"/>
<evidence type="ECO:0000313" key="3">
    <source>
        <dbReference type="Proteomes" id="UP000283269"/>
    </source>
</evidence>
<dbReference type="EMBL" id="NHYD01002769">
    <property type="protein sequence ID" value="PPQ85035.1"/>
    <property type="molecule type" value="Genomic_DNA"/>
</dbReference>
<gene>
    <name evidence="2" type="ORF">CVT25_010248</name>
</gene>
<sequence>MAHIMDIPQSSKDVILPLEVLEAVIDIAVTTLDPPSISSIALLSHHFRIFANNARFSSVLFFSDGASSLKRMIGRIHELSDLIHCSKQIQTMLETNIFITSFDLRIAITGWDPLPFWSDGSLALIFNSLFGHPNALRSPSRKLCLVLLHNMLHPWDLLDKSLSGSLSALIKTSHLNDLCLERVYVIPLDFIHGSKIQHLSLANITFNRGLVYKHPSPGDLVSLKSLCIQVDRTIEVNDLTKLIDNQSHPTPDTFSHLTTFSILFRTFESLDAMDNILKMTRCLQSFTIVCLGLHGSLDHPRVHYDSLLCLKTLKLEFKKYLLSLVLFAASPDIYRSLRVALFIWDYAVCRRAHLTSHNTSDSIASNASASSAATTATDTSTSALPATLMPVPTSTSVGGAAQATSTSSVPSSSRITFSGIPGALGAILLLTMRARNGKDPRTQYTPGQGQQNGARAGNSRRPPLPPGSRNTTPYN</sequence>
<dbReference type="AlphaFoldDB" id="A0A409X2Q3"/>
<protein>
    <submittedName>
        <fullName evidence="2">Uncharacterized protein</fullName>
    </submittedName>
</protein>